<name>A0A066YHJ2_9ACTN</name>
<keyword evidence="4" id="KW-1185">Reference proteome</keyword>
<feature type="transmembrane region" description="Helical" evidence="2">
    <location>
        <begin position="149"/>
        <end position="166"/>
    </location>
</feature>
<feature type="region of interest" description="Disordered" evidence="1">
    <location>
        <begin position="1"/>
        <end position="30"/>
    </location>
</feature>
<accession>A0A066YHJ2</accession>
<proteinExistence type="predicted"/>
<sequence length="463" mass="48901">MRRPHRHHRSDRRAGSGVVPTGRAGHGHDDRKVLVHSAAEDSENPRLRNLCQYPCVANHLTGRSGTGRCRARQPTARGRSLQPRRQTRAGLPAVARPRHNRPMTISTGAALPARNTPLGLARGALTGGVIGTSLAAVVVGAVIEKWQLFVTGLALPPVYGLLFFLASMPRWAREAAIAPCTALAVVESREAVGGAATSDIAVRFVATVAPDDAPAYRVAFKQTVNLADLPDYRTGTVVVVQYPPDRPWRVKIVKRPTPQWEERTAGARLDSAPGPALVSEPPKGCADGLVMLLALVLAAAGVVLLFRTELFDQDTSAQPSVSASSSSSTTVVSSASATVALGPNQSFLDQGELRRAVTSLTKGTDARAALTVVVQDQLLSVVYAPTGSEAPTFDPRSLPYDGFPALVEEARTSLGVGSPQTWQITVERLTGSLTIRVGVTGTDGAASLEADADGKVVRRTPAR</sequence>
<keyword evidence="2" id="KW-0472">Membrane</keyword>
<protein>
    <recommendedName>
        <fullName evidence="5">DUF3592 domain-containing protein</fullName>
    </recommendedName>
</protein>
<dbReference type="Proteomes" id="UP000027178">
    <property type="component" value="Unassembled WGS sequence"/>
</dbReference>
<dbReference type="HOGENOM" id="CLU_047232_0_0_11"/>
<feature type="compositionally biased region" description="Basic residues" evidence="1">
    <location>
        <begin position="1"/>
        <end position="11"/>
    </location>
</feature>
<dbReference type="PATRIC" id="fig|1348663.4.peg.7396"/>
<evidence type="ECO:0008006" key="5">
    <source>
        <dbReference type="Google" id="ProtNLM"/>
    </source>
</evidence>
<comment type="caution">
    <text evidence="3">The sequence shown here is derived from an EMBL/GenBank/DDBJ whole genome shotgun (WGS) entry which is preliminary data.</text>
</comment>
<keyword evidence="2" id="KW-1133">Transmembrane helix</keyword>
<feature type="transmembrane region" description="Helical" evidence="2">
    <location>
        <begin position="289"/>
        <end position="306"/>
    </location>
</feature>
<evidence type="ECO:0000313" key="3">
    <source>
        <dbReference type="EMBL" id="KDN80602.1"/>
    </source>
</evidence>
<evidence type="ECO:0000256" key="1">
    <source>
        <dbReference type="SAM" id="MobiDB-lite"/>
    </source>
</evidence>
<dbReference type="EMBL" id="JNBY01000169">
    <property type="protein sequence ID" value="KDN80602.1"/>
    <property type="molecule type" value="Genomic_DNA"/>
</dbReference>
<feature type="transmembrane region" description="Helical" evidence="2">
    <location>
        <begin position="124"/>
        <end position="143"/>
    </location>
</feature>
<dbReference type="AlphaFoldDB" id="A0A066YHJ2"/>
<reference evidence="3 4" key="1">
    <citation type="submission" date="2014-05" db="EMBL/GenBank/DDBJ databases">
        <title>Draft Genome Sequence of Kitasatospora cheerisanensis KCTC 2395.</title>
        <authorList>
            <person name="Nam D.H."/>
        </authorList>
    </citation>
    <scope>NUCLEOTIDE SEQUENCE [LARGE SCALE GENOMIC DNA]</scope>
    <source>
        <strain evidence="3 4">KCTC 2395</strain>
    </source>
</reference>
<dbReference type="eggNOG" id="ENOG5033QHB">
    <property type="taxonomic scope" value="Bacteria"/>
</dbReference>
<organism evidence="3 4">
    <name type="scientific">Kitasatospora cheerisanensis KCTC 2395</name>
    <dbReference type="NCBI Taxonomy" id="1348663"/>
    <lineage>
        <taxon>Bacteria</taxon>
        <taxon>Bacillati</taxon>
        <taxon>Actinomycetota</taxon>
        <taxon>Actinomycetes</taxon>
        <taxon>Kitasatosporales</taxon>
        <taxon>Streptomycetaceae</taxon>
        <taxon>Kitasatospora</taxon>
    </lineage>
</organism>
<feature type="region of interest" description="Disordered" evidence="1">
    <location>
        <begin position="64"/>
        <end position="89"/>
    </location>
</feature>
<evidence type="ECO:0000256" key="2">
    <source>
        <dbReference type="SAM" id="Phobius"/>
    </source>
</evidence>
<keyword evidence="2" id="KW-0812">Transmembrane</keyword>
<evidence type="ECO:0000313" key="4">
    <source>
        <dbReference type="Proteomes" id="UP000027178"/>
    </source>
</evidence>
<gene>
    <name evidence="3" type="ORF">KCH_76510</name>
</gene>